<sequence>MKQQLHNKTASVTYQTLQIKFISFIRTSMQSLDQIFNSHPTTIKKKMQGHIHQCSPCYTINKLDVHGWNAFDVNYSQLGAINNAVEFQVYHCCSSKNHLSSILHKDLVMEPNMP</sequence>
<reference evidence="1" key="1">
    <citation type="submission" date="2015-07" db="EMBL/GenBank/DDBJ databases">
        <title>MeaNS - Measles Nucleotide Surveillance Program.</title>
        <authorList>
            <person name="Tran T."/>
            <person name="Druce J."/>
        </authorList>
    </citation>
    <scope>NUCLEOTIDE SEQUENCE</scope>
    <source>
        <strain evidence="1">UCB-OBI-ISO-001</strain>
        <tissue evidence="1">Gonad</tissue>
    </source>
</reference>
<accession>A0A0L8HNW5</accession>
<dbReference type="EMBL" id="KQ417641">
    <property type="protein sequence ID" value="KOF90933.1"/>
    <property type="molecule type" value="Genomic_DNA"/>
</dbReference>
<evidence type="ECO:0000313" key="1">
    <source>
        <dbReference type="EMBL" id="KOF90933.1"/>
    </source>
</evidence>
<organism evidence="1">
    <name type="scientific">Octopus bimaculoides</name>
    <name type="common">California two-spotted octopus</name>
    <dbReference type="NCBI Taxonomy" id="37653"/>
    <lineage>
        <taxon>Eukaryota</taxon>
        <taxon>Metazoa</taxon>
        <taxon>Spiralia</taxon>
        <taxon>Lophotrochozoa</taxon>
        <taxon>Mollusca</taxon>
        <taxon>Cephalopoda</taxon>
        <taxon>Coleoidea</taxon>
        <taxon>Octopodiformes</taxon>
        <taxon>Octopoda</taxon>
        <taxon>Incirrata</taxon>
        <taxon>Octopodidae</taxon>
        <taxon>Octopus</taxon>
    </lineage>
</organism>
<gene>
    <name evidence="1" type="ORF">OCBIM_22010078mg</name>
</gene>
<protein>
    <submittedName>
        <fullName evidence="1">Uncharacterized protein</fullName>
    </submittedName>
</protein>
<name>A0A0L8HNW5_OCTBM</name>
<proteinExistence type="predicted"/>
<dbReference type="AlphaFoldDB" id="A0A0L8HNW5"/>